<name>A0ABZ2PWT0_9BURK</name>
<reference evidence="2 3" key="1">
    <citation type="submission" date="2020-09" db="EMBL/GenBank/DDBJ databases">
        <title>Genome sequences of Mycetohabitans spp.</title>
        <authorList>
            <person name="Carter M.E."/>
            <person name="Carpenter S.C.D."/>
            <person name="Bogdanove A.J."/>
        </authorList>
    </citation>
    <scope>NUCLEOTIDE SEQUENCE [LARGE SCALE GENOMIC DNA]</scope>
    <source>
        <strain evidence="2 3">B12</strain>
    </source>
</reference>
<gene>
    <name evidence="2" type="ORF">IHE29_09910</name>
</gene>
<sequence>MTARKHEKQCIQKRAGGFMAVDGTKLGTEHSNDELAKQGKRAECQARA</sequence>
<keyword evidence="3" id="KW-1185">Reference proteome</keyword>
<evidence type="ECO:0000313" key="3">
    <source>
        <dbReference type="Proteomes" id="UP001493153"/>
    </source>
</evidence>
<accession>A0ABZ2PWT0</accession>
<proteinExistence type="predicted"/>
<dbReference type="Proteomes" id="UP001493153">
    <property type="component" value="Chromosome"/>
</dbReference>
<evidence type="ECO:0000313" key="2">
    <source>
        <dbReference type="EMBL" id="WXK39566.1"/>
    </source>
</evidence>
<protein>
    <recommendedName>
        <fullName evidence="4">Transposase</fullName>
    </recommendedName>
</protein>
<feature type="region of interest" description="Disordered" evidence="1">
    <location>
        <begin position="23"/>
        <end position="48"/>
    </location>
</feature>
<dbReference type="EMBL" id="CP062176">
    <property type="protein sequence ID" value="WXK39566.1"/>
    <property type="molecule type" value="Genomic_DNA"/>
</dbReference>
<dbReference type="RefSeq" id="WP_338910645.1">
    <property type="nucleotide sequence ID" value="NZ_CP062176.1"/>
</dbReference>
<organism evidence="2 3">
    <name type="scientific">Mycetohabitans rhizoxinica</name>
    <dbReference type="NCBI Taxonomy" id="412963"/>
    <lineage>
        <taxon>Bacteria</taxon>
        <taxon>Pseudomonadati</taxon>
        <taxon>Pseudomonadota</taxon>
        <taxon>Betaproteobacteria</taxon>
        <taxon>Burkholderiales</taxon>
        <taxon>Burkholderiaceae</taxon>
        <taxon>Mycetohabitans</taxon>
    </lineage>
</organism>
<evidence type="ECO:0008006" key="4">
    <source>
        <dbReference type="Google" id="ProtNLM"/>
    </source>
</evidence>
<feature type="compositionally biased region" description="Basic and acidic residues" evidence="1">
    <location>
        <begin position="27"/>
        <end position="48"/>
    </location>
</feature>
<evidence type="ECO:0000256" key="1">
    <source>
        <dbReference type="SAM" id="MobiDB-lite"/>
    </source>
</evidence>